<sequence>MRQKKARNKPGKMGWECTYNVDIWRWGRRHKPQDERRHESEQQSENQLDKEKAKARLSMWQGIRWRIVELRAELRQDKAGCEDWVRVGPLYSSAGRDVAHGMEFHGEDAGCNGRVKPLYCWAAGDVAREHGVLWYDRTESSTSGTAGLRAKGWKRGERLEMLIAVGELGDAD</sequence>
<protein>
    <submittedName>
        <fullName evidence="1">Uncharacterized protein</fullName>
    </submittedName>
</protein>
<dbReference type="AlphaFoldDB" id="A0A9P4P2I7"/>
<proteinExistence type="predicted"/>
<evidence type="ECO:0000313" key="2">
    <source>
        <dbReference type="Proteomes" id="UP000800235"/>
    </source>
</evidence>
<dbReference type="Proteomes" id="UP000800235">
    <property type="component" value="Unassembled WGS sequence"/>
</dbReference>
<dbReference type="EMBL" id="MU007009">
    <property type="protein sequence ID" value="KAF2437094.1"/>
    <property type="molecule type" value="Genomic_DNA"/>
</dbReference>
<keyword evidence="2" id="KW-1185">Reference proteome</keyword>
<evidence type="ECO:0000313" key="1">
    <source>
        <dbReference type="EMBL" id="KAF2437094.1"/>
    </source>
</evidence>
<gene>
    <name evidence="1" type="ORF">EJ08DRAFT_655234</name>
</gene>
<accession>A0A9P4P2I7</accession>
<organism evidence="1 2">
    <name type="scientific">Tothia fuscella</name>
    <dbReference type="NCBI Taxonomy" id="1048955"/>
    <lineage>
        <taxon>Eukaryota</taxon>
        <taxon>Fungi</taxon>
        <taxon>Dikarya</taxon>
        <taxon>Ascomycota</taxon>
        <taxon>Pezizomycotina</taxon>
        <taxon>Dothideomycetes</taxon>
        <taxon>Pleosporomycetidae</taxon>
        <taxon>Venturiales</taxon>
        <taxon>Cylindrosympodiaceae</taxon>
        <taxon>Tothia</taxon>
    </lineage>
</organism>
<reference evidence="1" key="1">
    <citation type="journal article" date="2020" name="Stud. Mycol.">
        <title>101 Dothideomycetes genomes: a test case for predicting lifestyles and emergence of pathogens.</title>
        <authorList>
            <person name="Haridas S."/>
            <person name="Albert R."/>
            <person name="Binder M."/>
            <person name="Bloem J."/>
            <person name="Labutti K."/>
            <person name="Salamov A."/>
            <person name="Andreopoulos B."/>
            <person name="Baker S."/>
            <person name="Barry K."/>
            <person name="Bills G."/>
            <person name="Bluhm B."/>
            <person name="Cannon C."/>
            <person name="Castanera R."/>
            <person name="Culley D."/>
            <person name="Daum C."/>
            <person name="Ezra D."/>
            <person name="Gonzalez J."/>
            <person name="Henrissat B."/>
            <person name="Kuo A."/>
            <person name="Liang C."/>
            <person name="Lipzen A."/>
            <person name="Lutzoni F."/>
            <person name="Magnuson J."/>
            <person name="Mondo S."/>
            <person name="Nolan M."/>
            <person name="Ohm R."/>
            <person name="Pangilinan J."/>
            <person name="Park H.-J."/>
            <person name="Ramirez L."/>
            <person name="Alfaro M."/>
            <person name="Sun H."/>
            <person name="Tritt A."/>
            <person name="Yoshinaga Y."/>
            <person name="Zwiers L.-H."/>
            <person name="Turgeon B."/>
            <person name="Goodwin S."/>
            <person name="Spatafora J."/>
            <person name="Crous P."/>
            <person name="Grigoriev I."/>
        </authorList>
    </citation>
    <scope>NUCLEOTIDE SEQUENCE</scope>
    <source>
        <strain evidence="1">CBS 130266</strain>
    </source>
</reference>
<comment type="caution">
    <text evidence="1">The sequence shown here is derived from an EMBL/GenBank/DDBJ whole genome shotgun (WGS) entry which is preliminary data.</text>
</comment>
<name>A0A9P4P2I7_9PEZI</name>